<feature type="domain" description="TonB-dependent receptor plug" evidence="14">
    <location>
        <begin position="49"/>
        <end position="150"/>
    </location>
</feature>
<dbReference type="SUPFAM" id="SSF56935">
    <property type="entry name" value="Porins"/>
    <property type="match status" value="1"/>
</dbReference>
<evidence type="ECO:0000256" key="8">
    <source>
        <dbReference type="ARBA" id="ARBA00023170"/>
    </source>
</evidence>
<dbReference type="InterPro" id="IPR000531">
    <property type="entry name" value="Beta-barrel_TonB"/>
</dbReference>
<keyword evidence="7 10" id="KW-0472">Membrane</keyword>
<dbReference type="InterPro" id="IPR039426">
    <property type="entry name" value="TonB-dep_rcpt-like"/>
</dbReference>
<evidence type="ECO:0000256" key="9">
    <source>
        <dbReference type="ARBA" id="ARBA00023237"/>
    </source>
</evidence>
<dbReference type="Gene3D" id="2.40.170.20">
    <property type="entry name" value="TonB-dependent receptor, beta-barrel domain"/>
    <property type="match status" value="1"/>
</dbReference>
<dbReference type="PANTHER" id="PTHR30069">
    <property type="entry name" value="TONB-DEPENDENT OUTER MEMBRANE RECEPTOR"/>
    <property type="match status" value="1"/>
</dbReference>
<dbReference type="Pfam" id="PF00593">
    <property type="entry name" value="TonB_dep_Rec_b-barrel"/>
    <property type="match status" value="1"/>
</dbReference>
<reference evidence="15 16" key="1">
    <citation type="submission" date="2014-04" db="EMBL/GenBank/DDBJ databases">
        <authorList>
            <person name="Sears C."/>
            <person name="Carroll K."/>
            <person name="Sack B.R."/>
            <person name="Qadri F."/>
            <person name="Myers L.L."/>
            <person name="Chung G.-T."/>
            <person name="Escheverria P."/>
            <person name="Fraser C.M."/>
            <person name="Sadzewicz L."/>
            <person name="Shefchek K.A."/>
            <person name="Tallon L."/>
            <person name="Das S.P."/>
            <person name="Daugherty S."/>
            <person name="Mongodin E.F."/>
        </authorList>
    </citation>
    <scope>NUCLEOTIDE SEQUENCE [LARGE SCALE GENOMIC DNA]</scope>
    <source>
        <strain evidence="15 16">3975 RP4</strain>
    </source>
</reference>
<dbReference type="PATRIC" id="fig|1339352.3.peg.3119"/>
<comment type="similarity">
    <text evidence="10 11">Belongs to the TonB-dependent receptor family.</text>
</comment>
<feature type="chain" id="PRO_5001668990" evidence="12">
    <location>
        <begin position="21"/>
        <end position="719"/>
    </location>
</feature>
<keyword evidence="6 11" id="KW-0798">TonB box</keyword>
<dbReference type="PANTHER" id="PTHR30069:SF29">
    <property type="entry name" value="HEMOGLOBIN AND HEMOGLOBIN-HAPTOGLOBIN-BINDING PROTEIN 1-RELATED"/>
    <property type="match status" value="1"/>
</dbReference>
<evidence type="ECO:0000259" key="13">
    <source>
        <dbReference type="Pfam" id="PF00593"/>
    </source>
</evidence>
<dbReference type="Proteomes" id="UP000027661">
    <property type="component" value="Unassembled WGS sequence"/>
</dbReference>
<keyword evidence="5 12" id="KW-0732">Signal</keyword>
<keyword evidence="3 10" id="KW-1134">Transmembrane beta strand</keyword>
<evidence type="ECO:0000256" key="7">
    <source>
        <dbReference type="ARBA" id="ARBA00023136"/>
    </source>
</evidence>
<evidence type="ECO:0000256" key="12">
    <source>
        <dbReference type="SAM" id="SignalP"/>
    </source>
</evidence>
<protein>
    <submittedName>
        <fullName evidence="15">TonB dependent receptor family protein</fullName>
    </submittedName>
</protein>
<proteinExistence type="inferred from homology"/>
<evidence type="ECO:0000256" key="1">
    <source>
        <dbReference type="ARBA" id="ARBA00004571"/>
    </source>
</evidence>
<organism evidence="15 16">
    <name type="scientific">Phocaeicola vulgatus str. 3975 RP4</name>
    <dbReference type="NCBI Taxonomy" id="1339352"/>
    <lineage>
        <taxon>Bacteria</taxon>
        <taxon>Pseudomonadati</taxon>
        <taxon>Bacteroidota</taxon>
        <taxon>Bacteroidia</taxon>
        <taxon>Bacteroidales</taxon>
        <taxon>Bacteroidaceae</taxon>
        <taxon>Phocaeicola</taxon>
    </lineage>
</organism>
<evidence type="ECO:0000259" key="14">
    <source>
        <dbReference type="Pfam" id="PF07715"/>
    </source>
</evidence>
<dbReference type="GO" id="GO:0044718">
    <property type="term" value="P:siderophore transmembrane transport"/>
    <property type="evidence" value="ECO:0007669"/>
    <property type="project" value="TreeGrafter"/>
</dbReference>
<dbReference type="GO" id="GO:0009279">
    <property type="term" value="C:cell outer membrane"/>
    <property type="evidence" value="ECO:0007669"/>
    <property type="project" value="UniProtKB-SubCell"/>
</dbReference>
<evidence type="ECO:0000313" key="15">
    <source>
        <dbReference type="EMBL" id="KDS48450.1"/>
    </source>
</evidence>
<comment type="subcellular location">
    <subcellularLocation>
        <location evidence="1 10">Cell outer membrane</location>
        <topology evidence="1 10">Multi-pass membrane protein</topology>
    </subcellularLocation>
</comment>
<evidence type="ECO:0000313" key="16">
    <source>
        <dbReference type="Proteomes" id="UP000027661"/>
    </source>
</evidence>
<evidence type="ECO:0000256" key="6">
    <source>
        <dbReference type="ARBA" id="ARBA00023077"/>
    </source>
</evidence>
<dbReference type="InterPro" id="IPR037066">
    <property type="entry name" value="Plug_dom_sf"/>
</dbReference>
<evidence type="ECO:0000256" key="10">
    <source>
        <dbReference type="PROSITE-ProRule" id="PRU01360"/>
    </source>
</evidence>
<name>A0A069SBN2_PHOVU</name>
<feature type="domain" description="TonB-dependent receptor-like beta-barrel" evidence="13">
    <location>
        <begin position="306"/>
        <end position="682"/>
    </location>
</feature>
<gene>
    <name evidence="15" type="ORF">M099_3282</name>
</gene>
<evidence type="ECO:0000256" key="5">
    <source>
        <dbReference type="ARBA" id="ARBA00022729"/>
    </source>
</evidence>
<dbReference type="GO" id="GO:0015344">
    <property type="term" value="F:siderophore uptake transmembrane transporter activity"/>
    <property type="evidence" value="ECO:0007669"/>
    <property type="project" value="TreeGrafter"/>
</dbReference>
<comment type="caution">
    <text evidence="15">The sequence shown here is derived from an EMBL/GenBank/DDBJ whole genome shotgun (WGS) entry which is preliminary data.</text>
</comment>
<dbReference type="Gene3D" id="2.170.130.10">
    <property type="entry name" value="TonB-dependent receptor, plug domain"/>
    <property type="match status" value="1"/>
</dbReference>
<dbReference type="InterPro" id="IPR012910">
    <property type="entry name" value="Plug_dom"/>
</dbReference>
<evidence type="ECO:0000256" key="2">
    <source>
        <dbReference type="ARBA" id="ARBA00022448"/>
    </source>
</evidence>
<dbReference type="GeneID" id="5303671"/>
<keyword evidence="8 15" id="KW-0675">Receptor</keyword>
<keyword evidence="2 10" id="KW-0813">Transport</keyword>
<sequence length="719" mass="82014">MRIRYVSGTLGMFFTLFSNAQVVSDTIKSVDLSEVVVTGSYRHAQEKKTTLTLELFQKDYLNRHFTGNLVQTLKNVPGVHSMDIGAGFSKPMIRGLGFNRIAVSENGIKQEGQQWGADHGLEIDAFNVDEVRILKGPSSLLYGSDAMGGVIEILPLLPQKENRFFGEAALLGKSVNGTVGGSLMLGIEKNAWLVRVRFSEQHYGDYHVPVDTIVYLTQLVPVYGRKLKNTAGFERNVSVMGDYRKKFYQMNIAVSNVYQKMGFFLGAHGIPDISRLEDDENSRNIELPYSKVNHLKVTTHQQYLWNGIQLSGDFGYQFNHREEWSAFHTHYDTQMMPAKDPDRELVFKLHTFSSSLKLRLSSSSSWEHMAGWNMQIQKNAIGGYSFLLPEYKRFTTGAFWLTTFRLDNQLSVTGGIRYDRGRIDIAAFEDPYLVEYLHRQGYEEEVIQAYRWRSYPVDRAYGNYSCSAGVVWTPAAGHLLKMNVGRSFRLPGVNELASNGVHHGTFRHEKGDATLSSEQGWQIDASYTLAYKKMELVVSSFASWFDNYIYLRPMGEWSVLPHAGQIYQYSGARALFMGGEINFNMDFLRHFNYRLVGEYVYTYNRDEHTALSFSPPVSMRNILTWNKKDFQLYAELQSIASQNRIARNEDRTPGACLIHLGGSIHIPMAKADIEISLGIRNLSDVKYYNHLSFYRKVEIPEPGRSFQISIKVPFKQLLK</sequence>
<dbReference type="PROSITE" id="PS52016">
    <property type="entry name" value="TONB_DEPENDENT_REC_3"/>
    <property type="match status" value="1"/>
</dbReference>
<dbReference type="Pfam" id="PF07715">
    <property type="entry name" value="Plug"/>
    <property type="match status" value="1"/>
</dbReference>
<dbReference type="InterPro" id="IPR036942">
    <property type="entry name" value="Beta-barrel_TonB_sf"/>
</dbReference>
<keyword evidence="9 10" id="KW-0998">Cell outer membrane</keyword>
<dbReference type="AlphaFoldDB" id="A0A069SBN2"/>
<accession>A0A069SBN2</accession>
<feature type="signal peptide" evidence="12">
    <location>
        <begin position="1"/>
        <end position="20"/>
    </location>
</feature>
<evidence type="ECO:0000256" key="3">
    <source>
        <dbReference type="ARBA" id="ARBA00022452"/>
    </source>
</evidence>
<evidence type="ECO:0000256" key="11">
    <source>
        <dbReference type="RuleBase" id="RU003357"/>
    </source>
</evidence>
<evidence type="ECO:0000256" key="4">
    <source>
        <dbReference type="ARBA" id="ARBA00022692"/>
    </source>
</evidence>
<dbReference type="RefSeq" id="WP_011965709.1">
    <property type="nucleotide sequence ID" value="NZ_JNHM01000081.1"/>
</dbReference>
<dbReference type="EMBL" id="JNHM01000081">
    <property type="protein sequence ID" value="KDS48450.1"/>
    <property type="molecule type" value="Genomic_DNA"/>
</dbReference>
<keyword evidence="4 10" id="KW-0812">Transmembrane</keyword>